<organism evidence="1 2">
    <name type="scientific">Zymoseptoria tritici ST99CH_1A5</name>
    <dbReference type="NCBI Taxonomy" id="1276529"/>
    <lineage>
        <taxon>Eukaryota</taxon>
        <taxon>Fungi</taxon>
        <taxon>Dikarya</taxon>
        <taxon>Ascomycota</taxon>
        <taxon>Pezizomycotina</taxon>
        <taxon>Dothideomycetes</taxon>
        <taxon>Dothideomycetidae</taxon>
        <taxon>Mycosphaerellales</taxon>
        <taxon>Mycosphaerellaceae</taxon>
        <taxon>Zymoseptoria</taxon>
    </lineage>
</organism>
<protein>
    <recommendedName>
        <fullName evidence="3">Ubiquitin-conjugating enzyme E2C-binding protein</fullName>
    </recommendedName>
</protein>
<dbReference type="GO" id="GO:0005634">
    <property type="term" value="C:nucleus"/>
    <property type="evidence" value="ECO:0007669"/>
    <property type="project" value="TreeGrafter"/>
</dbReference>
<dbReference type="GO" id="GO:0031624">
    <property type="term" value="F:ubiquitin conjugating enzyme binding"/>
    <property type="evidence" value="ECO:0007669"/>
    <property type="project" value="TreeGrafter"/>
</dbReference>
<gene>
    <name evidence="1" type="ORF">ZT1A5_G1726</name>
</gene>
<dbReference type="GO" id="GO:0043161">
    <property type="term" value="P:proteasome-mediated ubiquitin-dependent protein catabolic process"/>
    <property type="evidence" value="ECO:0007669"/>
    <property type="project" value="TreeGrafter"/>
</dbReference>
<dbReference type="Pfam" id="PF09814">
    <property type="entry name" value="HECT_2"/>
    <property type="match status" value="1"/>
</dbReference>
<dbReference type="Proteomes" id="UP000215453">
    <property type="component" value="Chromosome 1"/>
</dbReference>
<evidence type="ECO:0000313" key="1">
    <source>
        <dbReference type="EMBL" id="SMY20291.1"/>
    </source>
</evidence>
<proteinExistence type="predicted"/>
<dbReference type="GO" id="GO:0006513">
    <property type="term" value="P:protein monoubiquitination"/>
    <property type="evidence" value="ECO:0007669"/>
    <property type="project" value="TreeGrafter"/>
</dbReference>
<dbReference type="GO" id="GO:0005829">
    <property type="term" value="C:cytosol"/>
    <property type="evidence" value="ECO:0007669"/>
    <property type="project" value="TreeGrafter"/>
</dbReference>
<dbReference type="GO" id="GO:0030332">
    <property type="term" value="F:cyclin binding"/>
    <property type="evidence" value="ECO:0007669"/>
    <property type="project" value="TreeGrafter"/>
</dbReference>
<evidence type="ECO:0008006" key="3">
    <source>
        <dbReference type="Google" id="ProtNLM"/>
    </source>
</evidence>
<dbReference type="PANTHER" id="PTHR31531">
    <property type="entry name" value="E3 UBIQUITIN-PROTEIN LIGASE E3D FAMILY MEMBER"/>
    <property type="match status" value="1"/>
</dbReference>
<dbReference type="GO" id="GO:0000209">
    <property type="term" value="P:protein polyubiquitination"/>
    <property type="evidence" value="ECO:0007669"/>
    <property type="project" value="TreeGrafter"/>
</dbReference>
<name>A0A1Y6LCL4_ZYMTR</name>
<dbReference type="GO" id="GO:0051865">
    <property type="term" value="P:protein autoubiquitination"/>
    <property type="evidence" value="ECO:0007669"/>
    <property type="project" value="TreeGrafter"/>
</dbReference>
<dbReference type="GO" id="GO:0061630">
    <property type="term" value="F:ubiquitin protein ligase activity"/>
    <property type="evidence" value="ECO:0007669"/>
    <property type="project" value="TreeGrafter"/>
</dbReference>
<sequence length="397" mass="43667">MSIHLYAEHLVNIRTLSIAASLDTETTKDTKAVLAPDGASLFLTHEGHTARIDLPVSVPSGHNKAAFTLPSAPTKQLSFRIQLDEKSRDHPENGEVNRVDGDIIPWTAVSLTSGTELSCNSCNAVLLARDKIRIWKDLPSENWAEMMDFWHCHRPDVPKDHDHKIPLKGYSAESRLAIQAGVGMVDPVDFVFAADDCTNLTNISSPNAISDDAILQCSRCKTVVGQIHSSSEGYKLRKMHVSLSAEPGQPPISHESEKWLSCHLLSSIDTQGVRKFRIQSTDPNDTSVRIWIFTPDINIASSKATDSKPMRAVKVFWADAAPSQPGDEGKLNQQTLSEGEIELPVEEMEALRRTLVRSAALLPQGSRKFQGWNVALLARFTGADVLGRPAQLPFRNA</sequence>
<reference evidence="1 2" key="1">
    <citation type="submission" date="2016-10" db="EMBL/GenBank/DDBJ databases">
        <authorList>
            <person name="Varghese N."/>
        </authorList>
    </citation>
    <scope>NUCLEOTIDE SEQUENCE [LARGE SCALE GENOMIC DNA]</scope>
</reference>
<accession>A0A1Y6LCL4</accession>
<dbReference type="EMBL" id="LT882676">
    <property type="protein sequence ID" value="SMY20291.1"/>
    <property type="molecule type" value="Genomic_DNA"/>
</dbReference>
<evidence type="ECO:0000313" key="2">
    <source>
        <dbReference type="Proteomes" id="UP000215453"/>
    </source>
</evidence>
<dbReference type="GO" id="GO:0000151">
    <property type="term" value="C:ubiquitin ligase complex"/>
    <property type="evidence" value="ECO:0007669"/>
    <property type="project" value="TreeGrafter"/>
</dbReference>
<dbReference type="AlphaFoldDB" id="A0A1Y6LCL4"/>
<dbReference type="InterPro" id="IPR019193">
    <property type="entry name" value="UBQ-conj_enz_E2-bd_prot"/>
</dbReference>
<dbReference type="PANTHER" id="PTHR31531:SF2">
    <property type="entry name" value="E3 UBIQUITIN-PROTEIN LIGASE E3D"/>
    <property type="match status" value="1"/>
</dbReference>